<dbReference type="Gene3D" id="3.40.50.300">
    <property type="entry name" value="P-loop containing nucleotide triphosphate hydrolases"/>
    <property type="match status" value="1"/>
</dbReference>
<dbReference type="GO" id="GO:0016301">
    <property type="term" value="F:kinase activity"/>
    <property type="evidence" value="ECO:0007669"/>
    <property type="project" value="UniProtKB-KW"/>
</dbReference>
<reference evidence="3" key="1">
    <citation type="journal article" date="2021" name="mSystems">
        <title>Bacteria and Archaea Synergistically Convert Glycine Betaine to Biogenic Methane in the Formosa Cold Seep of the South China Sea.</title>
        <authorList>
            <person name="Li L."/>
            <person name="Zhang W."/>
            <person name="Zhang S."/>
            <person name="Song L."/>
            <person name="Sun Q."/>
            <person name="Zhang H."/>
            <person name="Xiang H."/>
            <person name="Dong X."/>
        </authorList>
    </citation>
    <scope>NUCLEOTIDE SEQUENCE</scope>
    <source>
        <strain evidence="3">ZWT</strain>
    </source>
</reference>
<evidence type="ECO:0000313" key="3">
    <source>
        <dbReference type="EMBL" id="MCM1991621.1"/>
    </source>
</evidence>
<reference evidence="3" key="2">
    <citation type="submission" date="2021-04" db="EMBL/GenBank/DDBJ databases">
        <authorList>
            <person name="Dong X."/>
        </authorList>
    </citation>
    <scope>NUCLEOTIDE SEQUENCE</scope>
    <source>
        <strain evidence="3">ZWT</strain>
    </source>
</reference>
<evidence type="ECO:0000313" key="4">
    <source>
        <dbReference type="Proteomes" id="UP001056429"/>
    </source>
</evidence>
<dbReference type="SUPFAM" id="SSF52540">
    <property type="entry name" value="P-loop containing nucleoside triphosphate hydrolases"/>
    <property type="match status" value="1"/>
</dbReference>
<proteinExistence type="predicted"/>
<name>A0A9J6P723_9CLOT</name>
<protein>
    <submittedName>
        <fullName evidence="3">Thymidylate kinase</fullName>
    </submittedName>
</protein>
<dbReference type="GO" id="GO:0005524">
    <property type="term" value="F:ATP binding"/>
    <property type="evidence" value="ECO:0007669"/>
    <property type="project" value="UniProtKB-KW"/>
</dbReference>
<keyword evidence="3" id="KW-0418">Kinase</keyword>
<keyword evidence="3" id="KW-0808">Transferase</keyword>
<evidence type="ECO:0000256" key="1">
    <source>
        <dbReference type="ARBA" id="ARBA00022741"/>
    </source>
</evidence>
<dbReference type="EMBL" id="JAGSOJ010000004">
    <property type="protein sequence ID" value="MCM1991621.1"/>
    <property type="molecule type" value="Genomic_DNA"/>
</dbReference>
<gene>
    <name evidence="3" type="ORF">KDK92_17940</name>
</gene>
<dbReference type="InterPro" id="IPR013641">
    <property type="entry name" value="KTI12/PSTK"/>
</dbReference>
<dbReference type="Proteomes" id="UP001056429">
    <property type="component" value="Unassembled WGS sequence"/>
</dbReference>
<dbReference type="InterPro" id="IPR027417">
    <property type="entry name" value="P-loop_NTPase"/>
</dbReference>
<keyword evidence="1" id="KW-0547">Nucleotide-binding</keyword>
<keyword evidence="4" id="KW-1185">Reference proteome</keyword>
<accession>A0A9J6P723</accession>
<comment type="caution">
    <text evidence="3">The sequence shown here is derived from an EMBL/GenBank/DDBJ whole genome shotgun (WGS) entry which is preliminary data.</text>
</comment>
<keyword evidence="2" id="KW-0067">ATP-binding</keyword>
<dbReference type="Pfam" id="PF08433">
    <property type="entry name" value="KTI12"/>
    <property type="match status" value="1"/>
</dbReference>
<organism evidence="3 4">
    <name type="scientific">Oceanirhabdus seepicola</name>
    <dbReference type="NCBI Taxonomy" id="2828781"/>
    <lineage>
        <taxon>Bacteria</taxon>
        <taxon>Bacillati</taxon>
        <taxon>Bacillota</taxon>
        <taxon>Clostridia</taxon>
        <taxon>Eubacteriales</taxon>
        <taxon>Clostridiaceae</taxon>
        <taxon>Oceanirhabdus</taxon>
    </lineage>
</organism>
<evidence type="ECO:0000256" key="2">
    <source>
        <dbReference type="ARBA" id="ARBA00022840"/>
    </source>
</evidence>
<sequence>MKNRLILVEGIPGSGKSTISNKIKEYLESKGIKVKLYSEGDAHPADLGWNACLTIDEYKEVVKDNPEIEDKLKENTKFEGDYVVIAYTKLGLPMKGSELIKYLETKEVYDGKATLEIFKELHFQRWKQFAESMSNNDSVAIFECAYLQNHVNELMGWHGKDSKYIEEYMLELIDTVKVLNPKLIYLTQPNTEETIKRVAAERVSTDKSKWDDWIDLVIRYVEGSEYGQSEGLKGYEGVIQFFKDRKKIEEVIIENLPIDKAVINNTEYDWDKVFEEVVAVLNIL</sequence>
<dbReference type="AlphaFoldDB" id="A0A9J6P723"/>
<dbReference type="RefSeq" id="WP_250860764.1">
    <property type="nucleotide sequence ID" value="NZ_JAGSOJ010000004.1"/>
</dbReference>